<evidence type="ECO:0000313" key="1">
    <source>
        <dbReference type="EMBL" id="QOR59108.1"/>
    </source>
</evidence>
<evidence type="ECO:0000313" key="2">
    <source>
        <dbReference type="Proteomes" id="UP000593772"/>
    </source>
</evidence>
<reference evidence="1 2" key="1">
    <citation type="submission" date="2020-07" db="EMBL/GenBank/DDBJ databases">
        <title>Taxonomic proposal: Crassvirales, a new order of highly abundant and diverse bacterial viruses.</title>
        <authorList>
            <person name="Shkoporov A.N."/>
            <person name="Stockdale S.R."/>
            <person name="Guerin E."/>
            <person name="Ross R.P."/>
            <person name="Hill C."/>
        </authorList>
    </citation>
    <scope>NUCLEOTIDE SEQUENCE [LARGE SCALE GENOMIC DNA]</scope>
</reference>
<dbReference type="GeneID" id="65129601"/>
<dbReference type="EMBL" id="MT774386">
    <property type="protein sequence ID" value="QOR59108.1"/>
    <property type="molecule type" value="Genomic_DNA"/>
</dbReference>
<accession>A0A7M1RXM0</accession>
<proteinExistence type="predicted"/>
<dbReference type="KEGG" id="vg:65129601"/>
<keyword evidence="2" id="KW-1185">Reference proteome</keyword>
<dbReference type="Proteomes" id="UP000593772">
    <property type="component" value="Segment"/>
</dbReference>
<name>A0A7M1RXM0_9CAUD</name>
<protein>
    <submittedName>
        <fullName evidence="1">Uncharacterized protein</fullName>
    </submittedName>
</protein>
<sequence length="152" mass="17936">MVTFNFSFNPPKKKREPPKKEVVLVKQATGIVVNDENGFTKCNYQGNLYTFTLKSFDTYKKKNVYMRKRDKFGHRIKIIRDKDKRCKMHRKFYSALSIGLIVKGKIIKTVDDLVLFDVVSSYNPADVVEMAEAIREFNKYNNNDKFEVNFDW</sequence>
<organism evidence="1 2">
    <name type="scientific">uncultured phage cr110_1</name>
    <dbReference type="NCBI Taxonomy" id="2772070"/>
    <lineage>
        <taxon>Viruses</taxon>
        <taxon>Duplodnaviria</taxon>
        <taxon>Heunggongvirae</taxon>
        <taxon>Uroviricota</taxon>
        <taxon>Caudoviricetes</taxon>
        <taxon>Crassvirales</taxon>
        <taxon>Intestiviridae</taxon>
        <taxon>Crudevirinae</taxon>
        <taxon>Delmidovirus</taxon>
        <taxon>Delmidovirus intestinihominis</taxon>
    </lineage>
</organism>
<dbReference type="RefSeq" id="YP_010111266.1">
    <property type="nucleotide sequence ID" value="NC_055879.1"/>
</dbReference>